<dbReference type="PANTHER" id="PTHR48111">
    <property type="entry name" value="REGULATOR OF RPOS"/>
    <property type="match status" value="1"/>
</dbReference>
<reference evidence="7" key="1">
    <citation type="journal article" date="2019" name="Int. J. Syst. Evol. Microbiol.">
        <title>The Global Catalogue of Microorganisms (GCM) 10K type strain sequencing project: providing services to taxonomists for standard genome sequencing and annotation.</title>
        <authorList>
            <consortium name="The Broad Institute Genomics Platform"/>
            <consortium name="The Broad Institute Genome Sequencing Center for Infectious Disease"/>
            <person name="Wu L."/>
            <person name="Ma J."/>
        </authorList>
    </citation>
    <scope>NUCLEOTIDE SEQUENCE [LARGE SCALE GENOMIC DNA]</scope>
    <source>
        <strain evidence="7">JCM 17342</strain>
    </source>
</reference>
<protein>
    <submittedName>
        <fullName evidence="6">Response regulator transcription factor</fullName>
    </submittedName>
</protein>
<dbReference type="InterPro" id="IPR016032">
    <property type="entry name" value="Sig_transdc_resp-reg_C-effctor"/>
</dbReference>
<dbReference type="Gene3D" id="3.40.50.2300">
    <property type="match status" value="1"/>
</dbReference>
<evidence type="ECO:0000256" key="2">
    <source>
        <dbReference type="PROSITE-ProRule" id="PRU00169"/>
    </source>
</evidence>
<dbReference type="SMART" id="SM00448">
    <property type="entry name" value="REC"/>
    <property type="match status" value="1"/>
</dbReference>
<evidence type="ECO:0000313" key="6">
    <source>
        <dbReference type="EMBL" id="GAA4030955.1"/>
    </source>
</evidence>
<dbReference type="InterPro" id="IPR001867">
    <property type="entry name" value="OmpR/PhoB-type_DNA-bd"/>
</dbReference>
<keyword evidence="7" id="KW-1185">Reference proteome</keyword>
<dbReference type="InterPro" id="IPR036388">
    <property type="entry name" value="WH-like_DNA-bd_sf"/>
</dbReference>
<dbReference type="Pfam" id="PF00486">
    <property type="entry name" value="Trans_reg_C"/>
    <property type="match status" value="1"/>
</dbReference>
<gene>
    <name evidence="6" type="ORF">GCM10022247_65070</name>
</gene>
<dbReference type="Gene3D" id="1.10.10.10">
    <property type="entry name" value="Winged helix-like DNA-binding domain superfamily/Winged helix DNA-binding domain"/>
    <property type="match status" value="1"/>
</dbReference>
<sequence length="241" mass="26791">MRVAEPDAPATVRARVLVVDDEPHIVELLATTLGLAGHEVLTARSGREALRLIERERLELVILDVMLPDGDGFELCCRLRRSSPGLSVLFLTARDSTEDKVRGLGMGGDDYVTKPFSVAEVLARVQAVLRRRGGEGAAEEHVFSCADLVLDETTCEVRRAGEYVELSPTEFKLLRYLLVNAGRVLSKAQILDHVWRYDFGGDGSVVEKFISRLRHKIDTAGRERLLHTVRGFGYSLRPPRA</sequence>
<evidence type="ECO:0000313" key="7">
    <source>
        <dbReference type="Proteomes" id="UP001501747"/>
    </source>
</evidence>
<feature type="domain" description="Response regulatory" evidence="4">
    <location>
        <begin position="15"/>
        <end position="129"/>
    </location>
</feature>
<keyword evidence="1 3" id="KW-0238">DNA-binding</keyword>
<evidence type="ECO:0000256" key="1">
    <source>
        <dbReference type="ARBA" id="ARBA00023125"/>
    </source>
</evidence>
<evidence type="ECO:0000256" key="3">
    <source>
        <dbReference type="PROSITE-ProRule" id="PRU01091"/>
    </source>
</evidence>
<feature type="modified residue" description="4-aspartylphosphate" evidence="2">
    <location>
        <position position="64"/>
    </location>
</feature>
<dbReference type="PROSITE" id="PS51755">
    <property type="entry name" value="OMPR_PHOB"/>
    <property type="match status" value="1"/>
</dbReference>
<dbReference type="EMBL" id="BAABAL010000019">
    <property type="protein sequence ID" value="GAA4030955.1"/>
    <property type="molecule type" value="Genomic_DNA"/>
</dbReference>
<comment type="caution">
    <text evidence="6">The sequence shown here is derived from an EMBL/GenBank/DDBJ whole genome shotgun (WGS) entry which is preliminary data.</text>
</comment>
<dbReference type="PROSITE" id="PS50110">
    <property type="entry name" value="RESPONSE_REGULATORY"/>
    <property type="match status" value="1"/>
</dbReference>
<dbReference type="Proteomes" id="UP001501747">
    <property type="component" value="Unassembled WGS sequence"/>
</dbReference>
<dbReference type="SUPFAM" id="SSF52172">
    <property type="entry name" value="CheY-like"/>
    <property type="match status" value="1"/>
</dbReference>
<feature type="domain" description="OmpR/PhoB-type" evidence="5">
    <location>
        <begin position="140"/>
        <end position="238"/>
    </location>
</feature>
<dbReference type="SUPFAM" id="SSF46894">
    <property type="entry name" value="C-terminal effector domain of the bipartite response regulators"/>
    <property type="match status" value="1"/>
</dbReference>
<dbReference type="Gene3D" id="6.10.250.690">
    <property type="match status" value="1"/>
</dbReference>
<dbReference type="CDD" id="cd00383">
    <property type="entry name" value="trans_reg_C"/>
    <property type="match status" value="1"/>
</dbReference>
<dbReference type="RefSeq" id="WP_344883468.1">
    <property type="nucleotide sequence ID" value="NZ_BAABAL010000019.1"/>
</dbReference>
<dbReference type="InterPro" id="IPR011006">
    <property type="entry name" value="CheY-like_superfamily"/>
</dbReference>
<accession>A0ABP7TTA9</accession>
<proteinExistence type="predicted"/>
<dbReference type="Pfam" id="PF00072">
    <property type="entry name" value="Response_reg"/>
    <property type="match status" value="1"/>
</dbReference>
<evidence type="ECO:0000259" key="5">
    <source>
        <dbReference type="PROSITE" id="PS51755"/>
    </source>
</evidence>
<dbReference type="SMART" id="SM00862">
    <property type="entry name" value="Trans_reg_C"/>
    <property type="match status" value="1"/>
</dbReference>
<keyword evidence="2" id="KW-0597">Phosphoprotein</keyword>
<dbReference type="PANTHER" id="PTHR48111:SF28">
    <property type="entry name" value="TRANSCRIPTIONAL REGULATORY PROTEIN TCRX-RELATED"/>
    <property type="match status" value="1"/>
</dbReference>
<dbReference type="InterPro" id="IPR039420">
    <property type="entry name" value="WalR-like"/>
</dbReference>
<dbReference type="InterPro" id="IPR001789">
    <property type="entry name" value="Sig_transdc_resp-reg_receiver"/>
</dbReference>
<evidence type="ECO:0000259" key="4">
    <source>
        <dbReference type="PROSITE" id="PS50110"/>
    </source>
</evidence>
<name>A0ABP7TTA9_9PSEU</name>
<organism evidence="6 7">
    <name type="scientific">Allokutzneria multivorans</name>
    <dbReference type="NCBI Taxonomy" id="1142134"/>
    <lineage>
        <taxon>Bacteria</taxon>
        <taxon>Bacillati</taxon>
        <taxon>Actinomycetota</taxon>
        <taxon>Actinomycetes</taxon>
        <taxon>Pseudonocardiales</taxon>
        <taxon>Pseudonocardiaceae</taxon>
        <taxon>Allokutzneria</taxon>
    </lineage>
</organism>
<feature type="DNA-binding region" description="OmpR/PhoB-type" evidence="3">
    <location>
        <begin position="140"/>
        <end position="238"/>
    </location>
</feature>